<dbReference type="RefSeq" id="WP_085785024.1">
    <property type="nucleotide sequence ID" value="NZ_CP008743.1"/>
</dbReference>
<dbReference type="SUPFAM" id="SSF81901">
    <property type="entry name" value="HCP-like"/>
    <property type="match status" value="1"/>
</dbReference>
<dbReference type="AlphaFoldDB" id="A0A1W6N6I1"/>
<accession>A0A1W6N6I1</accession>
<dbReference type="EMBL" id="CP008743">
    <property type="protein sequence ID" value="ARN85454.1"/>
    <property type="molecule type" value="Genomic_DNA"/>
</dbReference>
<name>A0A1W6N6I1_9PROT</name>
<dbReference type="Gene3D" id="1.25.40.10">
    <property type="entry name" value="Tetratricopeptide repeat domain"/>
    <property type="match status" value="1"/>
</dbReference>
<sequence length="302" mass="33921">MIRHVFSWAFLGSVLLTSPVNSLYLKDLDEGEVKERLLKKGGESYTLNKKSREKSLLKNFPLKKTPDSTFVTDIDHVVDQLMQVNETTVFKEDIPYDAAIKVRLMKYFKLTKNKKKNEHAKNDFKEALELIKKRHKAKRKDRNLDCYTIVTKLEQSAESGYLPALSAYGLLNRYGLLGLKKNIPLAEAFFKIAAESGDDVGMRYLGKLRHKHYVLDDTLTKSTFVKADRIPEMKNWRTAALGEGNLSKAAKNYYQTISKDVQGKRAKTIVKTAGAAVDGMIDRIGKLTAAAKSGAAVVTSVL</sequence>
<organism evidence="1 2">
    <name type="scientific">Candidatus Nucleicultrix amoebiphila FS5</name>
    <dbReference type="NCBI Taxonomy" id="1414854"/>
    <lineage>
        <taxon>Bacteria</taxon>
        <taxon>Pseudomonadati</taxon>
        <taxon>Pseudomonadota</taxon>
        <taxon>Alphaproteobacteria</taxon>
        <taxon>Holosporales</taxon>
        <taxon>Candidatus Nucleicultricaceae</taxon>
        <taxon>Candidatus Nucleicultrix</taxon>
    </lineage>
</organism>
<evidence type="ECO:0000313" key="1">
    <source>
        <dbReference type="EMBL" id="ARN85454.1"/>
    </source>
</evidence>
<gene>
    <name evidence="1" type="ORF">GQ61_09320</name>
</gene>
<protein>
    <submittedName>
        <fullName evidence="1">Uncharacterized protein</fullName>
    </submittedName>
</protein>
<proteinExistence type="predicted"/>
<dbReference type="InterPro" id="IPR011990">
    <property type="entry name" value="TPR-like_helical_dom_sf"/>
</dbReference>
<keyword evidence="2" id="KW-1185">Reference proteome</keyword>
<dbReference type="KEGG" id="naf:GQ61_09320"/>
<evidence type="ECO:0000313" key="2">
    <source>
        <dbReference type="Proteomes" id="UP000237351"/>
    </source>
</evidence>
<dbReference type="Proteomes" id="UP000237351">
    <property type="component" value="Chromosome"/>
</dbReference>
<reference evidence="1 2" key="1">
    <citation type="submission" date="2014-06" db="EMBL/GenBank/DDBJ databases">
        <title>The genome of the endonuclear symbiont Nucleicultrix amoebiphila.</title>
        <authorList>
            <person name="Schulz F."/>
            <person name="Horn M."/>
        </authorList>
    </citation>
    <scope>NUCLEOTIDE SEQUENCE [LARGE SCALE GENOMIC DNA]</scope>
    <source>
        <strain evidence="1 2">FS5</strain>
    </source>
</reference>